<organism evidence="2 3">
    <name type="scientific">Streptomyces griseoviridis</name>
    <dbReference type="NCBI Taxonomy" id="45398"/>
    <lineage>
        <taxon>Bacteria</taxon>
        <taxon>Bacillati</taxon>
        <taxon>Actinomycetota</taxon>
        <taxon>Actinomycetes</taxon>
        <taxon>Kitasatosporales</taxon>
        <taxon>Streptomycetaceae</taxon>
        <taxon>Streptomyces</taxon>
    </lineage>
</organism>
<reference evidence="2" key="1">
    <citation type="journal article" date="2014" name="Int. J. Syst. Evol. Microbiol.">
        <title>Complete genome sequence of Corynebacterium casei LMG S-19264T (=DSM 44701T), isolated from a smear-ripened cheese.</title>
        <authorList>
            <consortium name="US DOE Joint Genome Institute (JGI-PGF)"/>
            <person name="Walter F."/>
            <person name="Albersmeier A."/>
            <person name="Kalinowski J."/>
            <person name="Ruckert C."/>
        </authorList>
    </citation>
    <scope>NUCLEOTIDE SEQUENCE</scope>
    <source>
        <strain evidence="2">JCM 4234</strain>
    </source>
</reference>
<name>A0A918GUR8_STRGD</name>
<dbReference type="AlphaFoldDB" id="A0A918GUR8"/>
<accession>A0A918GUR8</accession>
<evidence type="ECO:0000313" key="2">
    <source>
        <dbReference type="EMBL" id="GGS64900.1"/>
    </source>
</evidence>
<dbReference type="EMBL" id="BMSL01000030">
    <property type="protein sequence ID" value="GGS64900.1"/>
    <property type="molecule type" value="Genomic_DNA"/>
</dbReference>
<keyword evidence="3" id="KW-1185">Reference proteome</keyword>
<reference evidence="2" key="2">
    <citation type="submission" date="2020-09" db="EMBL/GenBank/DDBJ databases">
        <authorList>
            <person name="Sun Q."/>
            <person name="Ohkuma M."/>
        </authorList>
    </citation>
    <scope>NUCLEOTIDE SEQUENCE</scope>
    <source>
        <strain evidence="2">JCM 4234</strain>
    </source>
</reference>
<evidence type="ECO:0000313" key="3">
    <source>
        <dbReference type="Proteomes" id="UP000653493"/>
    </source>
</evidence>
<protein>
    <submittedName>
        <fullName evidence="2">ATPase</fullName>
    </submittedName>
</protein>
<dbReference type="InterPro" id="IPR050267">
    <property type="entry name" value="Anti-sigma-factor_SerPK"/>
</dbReference>
<gene>
    <name evidence="2" type="ORF">GCM10010238_62410</name>
</gene>
<evidence type="ECO:0000256" key="1">
    <source>
        <dbReference type="SAM" id="MobiDB-lite"/>
    </source>
</evidence>
<feature type="compositionally biased region" description="Low complexity" evidence="1">
    <location>
        <begin position="18"/>
        <end position="45"/>
    </location>
</feature>
<dbReference type="PANTHER" id="PTHR35526:SF3">
    <property type="entry name" value="ANTI-SIGMA-F FACTOR RSBW"/>
    <property type="match status" value="1"/>
</dbReference>
<dbReference type="InterPro" id="IPR036890">
    <property type="entry name" value="HATPase_C_sf"/>
</dbReference>
<comment type="caution">
    <text evidence="2">The sequence shown here is derived from an EMBL/GenBank/DDBJ whole genome shotgun (WGS) entry which is preliminary data.</text>
</comment>
<sequence length="187" mass="18773">MPLPAYPVLRPLSALATAAAAPVRAGRPPAGAPEAGPVPGRAVPAGRERSAGPEPVTLPLAGDRAGFARARRFTRDTPCDWSLEHRADDAVLVVAEPAASAAAHAAPSGDGTVQAVPGLALEPGAPLVTVSGPGEDAPVTTPPADRSPREDGRGPRIAATLAGTWGRQSRPPTGKTVRAASPARPLT</sequence>
<dbReference type="PANTHER" id="PTHR35526">
    <property type="entry name" value="ANTI-SIGMA-F FACTOR RSBW-RELATED"/>
    <property type="match status" value="1"/>
</dbReference>
<dbReference type="Proteomes" id="UP000653493">
    <property type="component" value="Unassembled WGS sequence"/>
</dbReference>
<feature type="region of interest" description="Disordered" evidence="1">
    <location>
        <begin position="18"/>
        <end position="62"/>
    </location>
</feature>
<feature type="region of interest" description="Disordered" evidence="1">
    <location>
        <begin position="103"/>
        <end position="187"/>
    </location>
</feature>
<dbReference type="Gene3D" id="3.30.565.10">
    <property type="entry name" value="Histidine kinase-like ATPase, C-terminal domain"/>
    <property type="match status" value="1"/>
</dbReference>
<proteinExistence type="predicted"/>